<evidence type="ECO:0000313" key="12">
    <source>
        <dbReference type="EMBL" id="PRQ04657.1"/>
    </source>
</evidence>
<dbReference type="Gene3D" id="2.30.42.10">
    <property type="match status" value="1"/>
</dbReference>
<keyword evidence="5" id="KW-0812">Transmembrane</keyword>
<organism evidence="12 13">
    <name type="scientific">Enhygromyxa salina</name>
    <dbReference type="NCBI Taxonomy" id="215803"/>
    <lineage>
        <taxon>Bacteria</taxon>
        <taxon>Pseudomonadati</taxon>
        <taxon>Myxococcota</taxon>
        <taxon>Polyangia</taxon>
        <taxon>Nannocystales</taxon>
        <taxon>Nannocystaceae</taxon>
        <taxon>Enhygromyxa</taxon>
    </lineage>
</organism>
<dbReference type="Proteomes" id="UP000237968">
    <property type="component" value="Unassembled WGS sequence"/>
</dbReference>
<dbReference type="EMBL" id="PVNK01000031">
    <property type="protein sequence ID" value="PRQ04657.1"/>
    <property type="molecule type" value="Genomic_DNA"/>
</dbReference>
<protein>
    <submittedName>
        <fullName evidence="12">Type II secretion system protein C</fullName>
    </submittedName>
</protein>
<feature type="chain" id="PRO_5015587511" evidence="10">
    <location>
        <begin position="24"/>
        <end position="307"/>
    </location>
</feature>
<feature type="signal peptide" evidence="10">
    <location>
        <begin position="1"/>
        <end position="23"/>
    </location>
</feature>
<feature type="region of interest" description="Disordered" evidence="9">
    <location>
        <begin position="163"/>
        <end position="195"/>
    </location>
</feature>
<accession>A0A2S9YHR3</accession>
<feature type="domain" description="Type II secretion system protein GspC N-terminal" evidence="11">
    <location>
        <begin position="38"/>
        <end position="163"/>
    </location>
</feature>
<evidence type="ECO:0000256" key="10">
    <source>
        <dbReference type="SAM" id="SignalP"/>
    </source>
</evidence>
<comment type="caution">
    <text evidence="12">The sequence shown here is derived from an EMBL/GenBank/DDBJ whole genome shotgun (WGS) entry which is preliminary data.</text>
</comment>
<keyword evidence="10" id="KW-0732">Signal</keyword>
<dbReference type="NCBIfam" id="NF041515">
    <property type="entry name" value="GspC_delta"/>
    <property type="match status" value="1"/>
</dbReference>
<dbReference type="InterPro" id="IPR024961">
    <property type="entry name" value="T2SS_GspC_N"/>
</dbReference>
<dbReference type="Gene3D" id="2.30.30.830">
    <property type="match status" value="1"/>
</dbReference>
<keyword evidence="7" id="KW-1133">Transmembrane helix</keyword>
<dbReference type="GO" id="GO:0005886">
    <property type="term" value="C:plasma membrane"/>
    <property type="evidence" value="ECO:0007669"/>
    <property type="project" value="UniProtKB-SubCell"/>
</dbReference>
<dbReference type="SUPFAM" id="SSF50156">
    <property type="entry name" value="PDZ domain-like"/>
    <property type="match status" value="1"/>
</dbReference>
<dbReference type="Pfam" id="PF11356">
    <property type="entry name" value="T2SSC"/>
    <property type="match status" value="1"/>
</dbReference>
<gene>
    <name evidence="12" type="primary">epsC_1</name>
    <name evidence="12" type="ORF">ENSA5_06010</name>
</gene>
<proteinExistence type="predicted"/>
<sequence>MFRAAGWLGLVALAGSTLTTATASRLLLSDETLVEAAARPADAPAPEPERAARPKPPQTSAQSAPAPADLVDHNIFCPSCRPAEAVEPGAQPQLELAPTQLPLVLLATMESDDPLYSMASIADPERGATGVFGVNEPLRAGVFVAEIRRGRVLLRTGEGLRTLELPDPEQPKSKPKAKSKPKPKKRGSREIPGAREAISCRGNDCTVDRKFVEKLLANPAQLTRQAKLIPAVKDGDIRGFRLSRLRRGTILRLLGLHNGDTLLAVNGVELDSMDRAIGLYTKLRRASNLDVTVLRKGKVFDTHIAIR</sequence>
<evidence type="ECO:0000256" key="7">
    <source>
        <dbReference type="ARBA" id="ARBA00022989"/>
    </source>
</evidence>
<feature type="region of interest" description="Disordered" evidence="9">
    <location>
        <begin position="37"/>
        <end position="66"/>
    </location>
</feature>
<keyword evidence="3" id="KW-1003">Cell membrane</keyword>
<dbReference type="GO" id="GO:0015031">
    <property type="term" value="P:protein transport"/>
    <property type="evidence" value="ECO:0007669"/>
    <property type="project" value="UniProtKB-KW"/>
</dbReference>
<comment type="subcellular location">
    <subcellularLocation>
        <location evidence="1">Cell inner membrane</location>
    </subcellularLocation>
</comment>
<evidence type="ECO:0000256" key="3">
    <source>
        <dbReference type="ARBA" id="ARBA00022475"/>
    </source>
</evidence>
<reference evidence="12 13" key="1">
    <citation type="submission" date="2018-03" db="EMBL/GenBank/DDBJ databases">
        <title>Draft Genome Sequences of the Obligatory Marine Myxobacteria Enhygromyxa salina SWB005.</title>
        <authorList>
            <person name="Poehlein A."/>
            <person name="Moghaddam J.A."/>
            <person name="Harms H."/>
            <person name="Alanjari M."/>
            <person name="Koenig G.M."/>
            <person name="Daniel R."/>
            <person name="Schaeberle T.F."/>
        </authorList>
    </citation>
    <scope>NUCLEOTIDE SEQUENCE [LARGE SCALE GENOMIC DNA]</scope>
    <source>
        <strain evidence="12 13">SWB005</strain>
    </source>
</reference>
<keyword evidence="2" id="KW-0813">Transport</keyword>
<evidence type="ECO:0000256" key="8">
    <source>
        <dbReference type="ARBA" id="ARBA00023136"/>
    </source>
</evidence>
<evidence type="ECO:0000313" key="13">
    <source>
        <dbReference type="Proteomes" id="UP000237968"/>
    </source>
</evidence>
<evidence type="ECO:0000259" key="11">
    <source>
        <dbReference type="Pfam" id="PF11356"/>
    </source>
</evidence>
<dbReference type="AlphaFoldDB" id="A0A2S9YHR3"/>
<evidence type="ECO:0000256" key="5">
    <source>
        <dbReference type="ARBA" id="ARBA00022692"/>
    </source>
</evidence>
<keyword evidence="4" id="KW-0997">Cell inner membrane</keyword>
<name>A0A2S9YHR3_9BACT</name>
<dbReference type="RefSeq" id="WP_106390063.1">
    <property type="nucleotide sequence ID" value="NZ_PVNK01000031.1"/>
</dbReference>
<evidence type="ECO:0000256" key="9">
    <source>
        <dbReference type="SAM" id="MobiDB-lite"/>
    </source>
</evidence>
<keyword evidence="13" id="KW-1185">Reference proteome</keyword>
<evidence type="ECO:0000256" key="2">
    <source>
        <dbReference type="ARBA" id="ARBA00022448"/>
    </source>
</evidence>
<dbReference type="InterPro" id="IPR036034">
    <property type="entry name" value="PDZ_sf"/>
</dbReference>
<evidence type="ECO:0000256" key="4">
    <source>
        <dbReference type="ARBA" id="ARBA00022519"/>
    </source>
</evidence>
<dbReference type="OrthoDB" id="341285at2"/>
<feature type="compositionally biased region" description="Basic residues" evidence="9">
    <location>
        <begin position="173"/>
        <end position="187"/>
    </location>
</feature>
<evidence type="ECO:0000256" key="6">
    <source>
        <dbReference type="ARBA" id="ARBA00022927"/>
    </source>
</evidence>
<evidence type="ECO:0000256" key="1">
    <source>
        <dbReference type="ARBA" id="ARBA00004533"/>
    </source>
</evidence>
<keyword evidence="8" id="KW-0472">Membrane</keyword>
<keyword evidence="6" id="KW-0653">Protein transport</keyword>